<reference evidence="2 3" key="1">
    <citation type="submission" date="2018-09" db="EMBL/GenBank/DDBJ databases">
        <authorList>
            <person name="Zhu H."/>
        </authorList>
    </citation>
    <scope>NUCLEOTIDE SEQUENCE [LARGE SCALE GENOMIC DNA]</scope>
    <source>
        <strain evidence="2 3">K2R01-6</strain>
    </source>
</reference>
<dbReference type="Proteomes" id="UP000286100">
    <property type="component" value="Unassembled WGS sequence"/>
</dbReference>
<dbReference type="Gene3D" id="3.90.550.10">
    <property type="entry name" value="Spore Coat Polysaccharide Biosynthesis Protein SpsA, Chain A"/>
    <property type="match status" value="1"/>
</dbReference>
<accession>A0A418WLU1</accession>
<dbReference type="AlphaFoldDB" id="A0A418WLU1"/>
<feature type="transmembrane region" description="Helical" evidence="1">
    <location>
        <begin position="235"/>
        <end position="265"/>
    </location>
</feature>
<keyword evidence="1" id="KW-0812">Transmembrane</keyword>
<dbReference type="OrthoDB" id="8477220at2"/>
<sequence>MALASLIVGCSDREDDNRGLRAALPFLGQTLIEYQVRQAAAAGARHVVVLVERVPSALVGAVDRLRRDGIAVELARSVSDAADRIHPEERLLLIGDGIIARQEVIDKAGKANAPSIFTVPDASETLRFERIDAGARWAGIAMVDGATLRRTAAMLGDWDLQSTLLRRVVQAEAKRVEAGAGSVWLVDRADEGRQAETLLLSGKGNDFLPGSLSEAITAFLLGRNIKPLWLRTGSIAMAALALPAFANGWIASGTLALALSGPIAAIPRRMDGVALRAAKWNRLWRLGRDVVFAIAAGVLAWRLAKDGAGWGVWALALTTIALMGAVSGQDRLIGRAYMNAPALAGLYLPFAFFGYPTGGLAATALTAFGALLFGQRLLARRLRDGSFPAAEKA</sequence>
<evidence type="ECO:0000313" key="3">
    <source>
        <dbReference type="Proteomes" id="UP000286100"/>
    </source>
</evidence>
<dbReference type="EMBL" id="QYUM01000003">
    <property type="protein sequence ID" value="RJF90969.1"/>
    <property type="molecule type" value="Genomic_DNA"/>
</dbReference>
<keyword evidence="1" id="KW-1133">Transmembrane helix</keyword>
<feature type="transmembrane region" description="Helical" evidence="1">
    <location>
        <begin position="310"/>
        <end position="329"/>
    </location>
</feature>
<gene>
    <name evidence="2" type="ORF">D3876_12495</name>
</gene>
<feature type="transmembrane region" description="Helical" evidence="1">
    <location>
        <begin position="361"/>
        <end position="379"/>
    </location>
</feature>
<keyword evidence="3" id="KW-1185">Reference proteome</keyword>
<keyword evidence="1" id="KW-0472">Membrane</keyword>
<comment type="caution">
    <text evidence="2">The sequence shown here is derived from an EMBL/GenBank/DDBJ whole genome shotgun (WGS) entry which is preliminary data.</text>
</comment>
<proteinExistence type="predicted"/>
<organism evidence="2 3">
    <name type="scientific">Sphingomonas cavernae</name>
    <dbReference type="NCBI Taxonomy" id="2320861"/>
    <lineage>
        <taxon>Bacteria</taxon>
        <taxon>Pseudomonadati</taxon>
        <taxon>Pseudomonadota</taxon>
        <taxon>Alphaproteobacteria</taxon>
        <taxon>Sphingomonadales</taxon>
        <taxon>Sphingomonadaceae</taxon>
        <taxon>Sphingomonas</taxon>
    </lineage>
</organism>
<protein>
    <submittedName>
        <fullName evidence="2">Uncharacterized protein</fullName>
    </submittedName>
</protein>
<dbReference type="SUPFAM" id="SSF53448">
    <property type="entry name" value="Nucleotide-diphospho-sugar transferases"/>
    <property type="match status" value="1"/>
</dbReference>
<name>A0A418WLU1_9SPHN</name>
<dbReference type="InterPro" id="IPR029044">
    <property type="entry name" value="Nucleotide-diphossugar_trans"/>
</dbReference>
<evidence type="ECO:0000313" key="2">
    <source>
        <dbReference type="EMBL" id="RJF90969.1"/>
    </source>
</evidence>
<dbReference type="RefSeq" id="WP_119762621.1">
    <property type="nucleotide sequence ID" value="NZ_QYUM01000003.1"/>
</dbReference>
<evidence type="ECO:0000256" key="1">
    <source>
        <dbReference type="SAM" id="Phobius"/>
    </source>
</evidence>